<feature type="transmembrane region" description="Helical" evidence="1">
    <location>
        <begin position="12"/>
        <end position="30"/>
    </location>
</feature>
<gene>
    <name evidence="2" type="ORF">Tci_677187</name>
</gene>
<accession>A0A699KQT2</accession>
<evidence type="ECO:0000313" key="2">
    <source>
        <dbReference type="EMBL" id="GFB05216.1"/>
    </source>
</evidence>
<dbReference type="EMBL" id="BKCJ010541730">
    <property type="protein sequence ID" value="GFB05216.1"/>
    <property type="molecule type" value="Genomic_DNA"/>
</dbReference>
<organism evidence="2">
    <name type="scientific">Tanacetum cinerariifolium</name>
    <name type="common">Dalmatian daisy</name>
    <name type="synonym">Chrysanthemum cinerariifolium</name>
    <dbReference type="NCBI Taxonomy" id="118510"/>
    <lineage>
        <taxon>Eukaryota</taxon>
        <taxon>Viridiplantae</taxon>
        <taxon>Streptophyta</taxon>
        <taxon>Embryophyta</taxon>
        <taxon>Tracheophyta</taxon>
        <taxon>Spermatophyta</taxon>
        <taxon>Magnoliopsida</taxon>
        <taxon>eudicotyledons</taxon>
        <taxon>Gunneridae</taxon>
        <taxon>Pentapetalae</taxon>
        <taxon>asterids</taxon>
        <taxon>campanulids</taxon>
        <taxon>Asterales</taxon>
        <taxon>Asteraceae</taxon>
        <taxon>Asteroideae</taxon>
        <taxon>Anthemideae</taxon>
        <taxon>Anthemidinae</taxon>
        <taxon>Tanacetum</taxon>
    </lineage>
</organism>
<protein>
    <submittedName>
        <fullName evidence="2">Uncharacterized protein</fullName>
    </submittedName>
</protein>
<evidence type="ECO:0000256" key="1">
    <source>
        <dbReference type="SAM" id="Phobius"/>
    </source>
</evidence>
<keyword evidence="1" id="KW-0812">Transmembrane</keyword>
<proteinExistence type="predicted"/>
<name>A0A699KQT2_TANCI</name>
<sequence>MLIRTLGMKIPILIPAFAILIFLGRMYLIGVELSKDSKSCLKGRWRFSLPLAPTWTNEFGVESGSRLG</sequence>
<comment type="caution">
    <text evidence="2">The sequence shown here is derived from an EMBL/GenBank/DDBJ whole genome shotgun (WGS) entry which is preliminary data.</text>
</comment>
<keyword evidence="1" id="KW-0472">Membrane</keyword>
<dbReference type="AlphaFoldDB" id="A0A699KQT2"/>
<reference evidence="2" key="1">
    <citation type="journal article" date="2019" name="Sci. Rep.">
        <title>Draft genome of Tanacetum cinerariifolium, the natural source of mosquito coil.</title>
        <authorList>
            <person name="Yamashiro T."/>
            <person name="Shiraishi A."/>
            <person name="Satake H."/>
            <person name="Nakayama K."/>
        </authorList>
    </citation>
    <scope>NUCLEOTIDE SEQUENCE</scope>
</reference>
<keyword evidence="1" id="KW-1133">Transmembrane helix</keyword>